<dbReference type="Gene3D" id="3.40.220.10">
    <property type="entry name" value="Leucine Aminopeptidase, subunit E, domain 1"/>
    <property type="match status" value="1"/>
</dbReference>
<dbReference type="Pfam" id="PF00883">
    <property type="entry name" value="Peptidase_M17"/>
    <property type="match status" value="1"/>
</dbReference>
<dbReference type="PROSITE" id="PS00631">
    <property type="entry name" value="CYTOSOL_AP"/>
    <property type="match status" value="1"/>
</dbReference>
<keyword evidence="3" id="KW-0645">Protease</keyword>
<sequence length="464" mass="49643">MSLPPCFAAPDALEQAVPLIVVDRESLTKVLTELPAHAGAWVKAQGFNADPQSCVAIPNEQGQLGLALVGASRGDDPLTLAAAPWLLPRADYHLDSTRGLAIDPGQALLGWGLGAYQFNRYKKPAKEPARLVLDGDARLRSEAFAVLKASTLVRDLVNTPTEDMGPDELEAVIRRVAHAYDGECRSWCGDDLLRNNFPAIHAVGRASHRAPRLIEVLWGDPAHPRISIVGKGVCFDTGGLDIKPADGMRNMKKDMGGAAHAVALAQLVMARKLPVRMQLLIGAVENAIGPNAYRPGEVLSTRAGISIEIDNTDAEGRVVLCDALTYAVEEKPQLLIDFATLTGAARIALGPDLPALFCNDDALANDYLAAAEANADPIWRLPLWRPYLSMLSSNVADLANSGSSRLGGAITAAVYLDRFVPNTLPWAHIDVYAWNDANRPGKPAGGEAQGLRAAFGLLKKRYLA</sequence>
<dbReference type="InterPro" id="IPR043472">
    <property type="entry name" value="Macro_dom-like"/>
</dbReference>
<dbReference type="CDD" id="cd00433">
    <property type="entry name" value="Peptidase_M17"/>
    <property type="match status" value="1"/>
</dbReference>
<evidence type="ECO:0000256" key="4">
    <source>
        <dbReference type="ARBA" id="ARBA00022801"/>
    </source>
</evidence>
<accession>A0AAW3ZI77</accession>
<keyword evidence="5" id="KW-0464">Manganese</keyword>
<gene>
    <name evidence="7" type="ORF">IFO71_07000</name>
</gene>
<reference evidence="7 8" key="1">
    <citation type="submission" date="2020-09" db="EMBL/GenBank/DDBJ databases">
        <title>Pseudoxanthomonas sp. CAU 1598 isolated from sand of Yaerae Beach.</title>
        <authorList>
            <person name="Kim W."/>
        </authorList>
    </citation>
    <scope>NUCLEOTIDE SEQUENCE [LARGE SCALE GENOMIC DNA]</scope>
    <source>
        <strain evidence="7 8">CAU 1598</strain>
    </source>
</reference>
<protein>
    <submittedName>
        <fullName evidence="7">Leucyl aminopeptidase family protein</fullName>
    </submittedName>
</protein>
<dbReference type="EMBL" id="JACYTR010000009">
    <property type="protein sequence ID" value="MBD8525488.1"/>
    <property type="molecule type" value="Genomic_DNA"/>
</dbReference>
<comment type="caution">
    <text evidence="7">The sequence shown here is derived from an EMBL/GenBank/DDBJ whole genome shotgun (WGS) entry which is preliminary data.</text>
</comment>
<dbReference type="InterPro" id="IPR011356">
    <property type="entry name" value="Leucine_aapep/pepB"/>
</dbReference>
<evidence type="ECO:0000313" key="7">
    <source>
        <dbReference type="EMBL" id="MBD8525488.1"/>
    </source>
</evidence>
<dbReference type="InterPro" id="IPR048816">
    <property type="entry name" value="Peptidase_M17_N_1"/>
</dbReference>
<dbReference type="PRINTS" id="PR00481">
    <property type="entry name" value="LAMNOPPTDASE"/>
</dbReference>
<evidence type="ECO:0000256" key="3">
    <source>
        <dbReference type="ARBA" id="ARBA00022670"/>
    </source>
</evidence>
<dbReference type="RefSeq" id="WP_192028828.1">
    <property type="nucleotide sequence ID" value="NZ_JACYTR010000009.1"/>
</dbReference>
<keyword evidence="2 7" id="KW-0031">Aminopeptidase</keyword>
<dbReference type="PANTHER" id="PTHR11963">
    <property type="entry name" value="LEUCINE AMINOPEPTIDASE-RELATED"/>
    <property type="match status" value="1"/>
</dbReference>
<dbReference type="GO" id="GO:0005737">
    <property type="term" value="C:cytoplasm"/>
    <property type="evidence" value="ECO:0007669"/>
    <property type="project" value="InterPro"/>
</dbReference>
<keyword evidence="8" id="KW-1185">Reference proteome</keyword>
<dbReference type="GO" id="GO:0006508">
    <property type="term" value="P:proteolysis"/>
    <property type="evidence" value="ECO:0007669"/>
    <property type="project" value="UniProtKB-KW"/>
</dbReference>
<dbReference type="Proteomes" id="UP000613768">
    <property type="component" value="Unassembled WGS sequence"/>
</dbReference>
<feature type="domain" description="Cytosol aminopeptidase" evidence="6">
    <location>
        <begin position="311"/>
        <end position="318"/>
    </location>
</feature>
<dbReference type="Gene3D" id="3.40.630.10">
    <property type="entry name" value="Zn peptidases"/>
    <property type="match status" value="1"/>
</dbReference>
<dbReference type="PANTHER" id="PTHR11963:SF20">
    <property type="entry name" value="PEPTIDASE B"/>
    <property type="match status" value="1"/>
</dbReference>
<dbReference type="InterPro" id="IPR000819">
    <property type="entry name" value="Peptidase_M17_C"/>
</dbReference>
<evidence type="ECO:0000313" key="8">
    <source>
        <dbReference type="Proteomes" id="UP000613768"/>
    </source>
</evidence>
<keyword evidence="4" id="KW-0378">Hydrolase</keyword>
<comment type="similarity">
    <text evidence="1">Belongs to the peptidase M17 family.</text>
</comment>
<dbReference type="GO" id="GO:0030145">
    <property type="term" value="F:manganese ion binding"/>
    <property type="evidence" value="ECO:0007669"/>
    <property type="project" value="InterPro"/>
</dbReference>
<name>A0AAW3ZI77_9GAMM</name>
<evidence type="ECO:0000256" key="2">
    <source>
        <dbReference type="ARBA" id="ARBA00022438"/>
    </source>
</evidence>
<organism evidence="7 8">
    <name type="scientific">Pseudomarimonas arenosa</name>
    <dbReference type="NCBI Taxonomy" id="2774145"/>
    <lineage>
        <taxon>Bacteria</taxon>
        <taxon>Pseudomonadati</taxon>
        <taxon>Pseudomonadota</taxon>
        <taxon>Gammaproteobacteria</taxon>
        <taxon>Lysobacterales</taxon>
        <taxon>Lysobacteraceae</taxon>
        <taxon>Pseudomarimonas</taxon>
    </lineage>
</organism>
<proteinExistence type="inferred from homology"/>
<dbReference type="GO" id="GO:0070006">
    <property type="term" value="F:metalloaminopeptidase activity"/>
    <property type="evidence" value="ECO:0007669"/>
    <property type="project" value="InterPro"/>
</dbReference>
<evidence type="ECO:0000256" key="5">
    <source>
        <dbReference type="ARBA" id="ARBA00023211"/>
    </source>
</evidence>
<evidence type="ECO:0000259" key="6">
    <source>
        <dbReference type="PROSITE" id="PS00631"/>
    </source>
</evidence>
<dbReference type="SUPFAM" id="SSF53187">
    <property type="entry name" value="Zn-dependent exopeptidases"/>
    <property type="match status" value="1"/>
</dbReference>
<dbReference type="Pfam" id="PF21337">
    <property type="entry name" value="Peptidase_M17_N_1"/>
    <property type="match status" value="1"/>
</dbReference>
<dbReference type="AlphaFoldDB" id="A0AAW3ZI77"/>
<evidence type="ECO:0000256" key="1">
    <source>
        <dbReference type="ARBA" id="ARBA00009528"/>
    </source>
</evidence>